<evidence type="ECO:0000256" key="6">
    <source>
        <dbReference type="ARBA" id="ARBA00022967"/>
    </source>
</evidence>
<keyword evidence="3 10" id="KW-0812">Transmembrane</keyword>
<dbReference type="InterPro" id="IPR001757">
    <property type="entry name" value="P_typ_ATPase"/>
</dbReference>
<dbReference type="Gene3D" id="3.40.1110.10">
    <property type="entry name" value="Calcium-transporting ATPase, cytoplasmic domain N"/>
    <property type="match status" value="1"/>
</dbReference>
<dbReference type="GO" id="GO:1902600">
    <property type="term" value="P:proton transmembrane transport"/>
    <property type="evidence" value="ECO:0007669"/>
    <property type="project" value="TreeGrafter"/>
</dbReference>
<dbReference type="GO" id="GO:0005886">
    <property type="term" value="C:plasma membrane"/>
    <property type="evidence" value="ECO:0007669"/>
    <property type="project" value="UniProtKB-SubCell"/>
</dbReference>
<reference evidence="12" key="1">
    <citation type="submission" date="2021-02" db="EMBL/GenBank/DDBJ databases">
        <title>Psilocybe cubensis genome.</title>
        <authorList>
            <person name="Mckernan K.J."/>
            <person name="Crawford S."/>
            <person name="Trippe A."/>
            <person name="Kane L.T."/>
            <person name="Mclaughlin S."/>
        </authorList>
    </citation>
    <scope>NUCLEOTIDE SEQUENCE [LARGE SCALE GENOMIC DNA]</scope>
    <source>
        <strain evidence="12">MGC-MH-2018</strain>
    </source>
</reference>
<dbReference type="AlphaFoldDB" id="A0A8H7XUF6"/>
<feature type="transmembrane region" description="Helical" evidence="10">
    <location>
        <begin position="124"/>
        <end position="147"/>
    </location>
</feature>
<dbReference type="InterPro" id="IPR018303">
    <property type="entry name" value="ATPase_P-typ_P_site"/>
</dbReference>
<dbReference type="Pfam" id="PF00689">
    <property type="entry name" value="Cation_ATPase_C"/>
    <property type="match status" value="1"/>
</dbReference>
<dbReference type="SFLD" id="SFLDF00027">
    <property type="entry name" value="p-type_atpase"/>
    <property type="match status" value="1"/>
</dbReference>
<dbReference type="PRINTS" id="PR00121">
    <property type="entry name" value="NAKATPASE"/>
</dbReference>
<dbReference type="SUPFAM" id="SSF56784">
    <property type="entry name" value="HAD-like"/>
    <property type="match status" value="1"/>
</dbReference>
<dbReference type="PANTHER" id="PTHR43294:SF21">
    <property type="entry name" value="CATION TRANSPORTING ATPASE"/>
    <property type="match status" value="1"/>
</dbReference>
<comment type="caution">
    <text evidence="12">The sequence shown here is derived from an EMBL/GenBank/DDBJ whole genome shotgun (WGS) entry which is preliminary data.</text>
</comment>
<dbReference type="PANTHER" id="PTHR43294">
    <property type="entry name" value="SODIUM/POTASSIUM-TRANSPORTING ATPASE SUBUNIT ALPHA"/>
    <property type="match status" value="1"/>
</dbReference>
<accession>A0A8H7XUF6</accession>
<keyword evidence="4" id="KW-0547">Nucleotide-binding</keyword>
<name>A0A8H7XUF6_PSICU</name>
<dbReference type="SMART" id="SM00831">
    <property type="entry name" value="Cation_ATPase_N"/>
    <property type="match status" value="1"/>
</dbReference>
<keyword evidence="7 10" id="KW-1133">Transmembrane helix</keyword>
<dbReference type="GO" id="GO:0006883">
    <property type="term" value="P:intracellular sodium ion homeostasis"/>
    <property type="evidence" value="ECO:0007669"/>
    <property type="project" value="TreeGrafter"/>
</dbReference>
<dbReference type="FunFam" id="3.40.50.1000:FF:000083">
    <property type="entry name" value="Sodium/potassium-transporting ATPase subunit alpha"/>
    <property type="match status" value="1"/>
</dbReference>
<evidence type="ECO:0000256" key="8">
    <source>
        <dbReference type="ARBA" id="ARBA00023136"/>
    </source>
</evidence>
<dbReference type="InterPro" id="IPR044492">
    <property type="entry name" value="P_typ_ATPase_HD_dom"/>
</dbReference>
<dbReference type="InterPro" id="IPR059000">
    <property type="entry name" value="ATPase_P-type_domA"/>
</dbReference>
<dbReference type="InterPro" id="IPR023214">
    <property type="entry name" value="HAD_sf"/>
</dbReference>
<evidence type="ECO:0000256" key="7">
    <source>
        <dbReference type="ARBA" id="ARBA00022989"/>
    </source>
</evidence>
<evidence type="ECO:0000256" key="1">
    <source>
        <dbReference type="ARBA" id="ARBA00004651"/>
    </source>
</evidence>
<evidence type="ECO:0000313" key="12">
    <source>
        <dbReference type="EMBL" id="KAG5167212.1"/>
    </source>
</evidence>
<comment type="subcellular location">
    <subcellularLocation>
        <location evidence="1">Cell membrane</location>
        <topology evidence="1">Multi-pass membrane protein</topology>
    </subcellularLocation>
</comment>
<dbReference type="EMBL" id="JAFIQS010000007">
    <property type="protein sequence ID" value="KAG5167212.1"/>
    <property type="molecule type" value="Genomic_DNA"/>
</dbReference>
<dbReference type="SFLD" id="SFLDG00002">
    <property type="entry name" value="C1.7:_P-type_atpase_like"/>
    <property type="match status" value="1"/>
</dbReference>
<feature type="transmembrane region" description="Helical" evidence="10">
    <location>
        <begin position="1038"/>
        <end position="1054"/>
    </location>
</feature>
<evidence type="ECO:0000256" key="5">
    <source>
        <dbReference type="ARBA" id="ARBA00022840"/>
    </source>
</evidence>
<evidence type="ECO:0000256" key="4">
    <source>
        <dbReference type="ARBA" id="ARBA00022741"/>
    </source>
</evidence>
<dbReference type="InterPro" id="IPR008250">
    <property type="entry name" value="ATPase_P-typ_transduc_dom_A_sf"/>
</dbReference>
<dbReference type="GO" id="GO:0036376">
    <property type="term" value="P:sodium ion export across plasma membrane"/>
    <property type="evidence" value="ECO:0007669"/>
    <property type="project" value="TreeGrafter"/>
</dbReference>
<dbReference type="Gene3D" id="1.20.1110.10">
    <property type="entry name" value="Calcium-transporting ATPase, transmembrane domain"/>
    <property type="match status" value="1"/>
</dbReference>
<dbReference type="GO" id="GO:0016887">
    <property type="term" value="F:ATP hydrolysis activity"/>
    <property type="evidence" value="ECO:0007669"/>
    <property type="project" value="InterPro"/>
</dbReference>
<dbReference type="GO" id="GO:1990573">
    <property type="term" value="P:potassium ion import across plasma membrane"/>
    <property type="evidence" value="ECO:0007669"/>
    <property type="project" value="TreeGrafter"/>
</dbReference>
<dbReference type="InterPro" id="IPR023299">
    <property type="entry name" value="ATPase_P-typ_cyto_dom_N"/>
</dbReference>
<protein>
    <recommendedName>
        <fullName evidence="11">Cation-transporting P-type ATPase N-terminal domain-containing protein</fullName>
    </recommendedName>
</protein>
<dbReference type="FunFam" id="3.40.50.1000:FF:000001">
    <property type="entry name" value="Phospholipid-transporting ATPase IC"/>
    <property type="match status" value="1"/>
</dbReference>
<dbReference type="SUPFAM" id="SSF81660">
    <property type="entry name" value="Metal cation-transporting ATPase, ATP-binding domain N"/>
    <property type="match status" value="1"/>
</dbReference>
<dbReference type="GO" id="GO:0005391">
    <property type="term" value="F:P-type sodium:potassium-exchanging transporter activity"/>
    <property type="evidence" value="ECO:0007669"/>
    <property type="project" value="TreeGrafter"/>
</dbReference>
<feature type="domain" description="Cation-transporting P-type ATPase N-terminal" evidence="11">
    <location>
        <begin position="75"/>
        <end position="148"/>
    </location>
</feature>
<feature type="region of interest" description="Disordered" evidence="9">
    <location>
        <begin position="1"/>
        <end position="39"/>
    </location>
</feature>
<feature type="transmembrane region" description="Helical" evidence="10">
    <location>
        <begin position="844"/>
        <end position="867"/>
    </location>
</feature>
<evidence type="ECO:0000256" key="3">
    <source>
        <dbReference type="ARBA" id="ARBA00022692"/>
    </source>
</evidence>
<dbReference type="Pfam" id="PF00122">
    <property type="entry name" value="E1-E2_ATPase"/>
    <property type="match status" value="1"/>
</dbReference>
<dbReference type="Pfam" id="PF00690">
    <property type="entry name" value="Cation_ATPase_N"/>
    <property type="match status" value="1"/>
</dbReference>
<evidence type="ECO:0000259" key="11">
    <source>
        <dbReference type="SMART" id="SM00831"/>
    </source>
</evidence>
<dbReference type="GO" id="GO:0030007">
    <property type="term" value="P:intracellular potassium ion homeostasis"/>
    <property type="evidence" value="ECO:0007669"/>
    <property type="project" value="TreeGrafter"/>
</dbReference>
<keyword evidence="8 10" id="KW-0472">Membrane</keyword>
<dbReference type="PROSITE" id="PS00154">
    <property type="entry name" value="ATPASE_E1_E2"/>
    <property type="match status" value="1"/>
</dbReference>
<gene>
    <name evidence="12" type="ORF">JR316_007555</name>
</gene>
<feature type="transmembrane region" description="Helical" evidence="10">
    <location>
        <begin position="966"/>
        <end position="984"/>
    </location>
</feature>
<dbReference type="InterPro" id="IPR036412">
    <property type="entry name" value="HAD-like_sf"/>
</dbReference>
<dbReference type="OrthoDB" id="158672at2759"/>
<keyword evidence="5" id="KW-0067">ATP-binding</keyword>
<dbReference type="Pfam" id="PF08282">
    <property type="entry name" value="Hydrolase_3"/>
    <property type="match status" value="1"/>
</dbReference>
<dbReference type="SUPFAM" id="SSF81665">
    <property type="entry name" value="Calcium ATPase, transmembrane domain M"/>
    <property type="match status" value="1"/>
</dbReference>
<dbReference type="NCBIfam" id="TIGR01494">
    <property type="entry name" value="ATPase_P-type"/>
    <property type="match status" value="2"/>
</dbReference>
<feature type="transmembrane region" description="Helical" evidence="10">
    <location>
        <begin position="914"/>
        <end position="942"/>
    </location>
</feature>
<dbReference type="SFLD" id="SFLDS00003">
    <property type="entry name" value="Haloacid_Dehalogenase"/>
    <property type="match status" value="1"/>
</dbReference>
<keyword evidence="6" id="KW-1278">Translocase</keyword>
<evidence type="ECO:0000256" key="10">
    <source>
        <dbReference type="SAM" id="Phobius"/>
    </source>
</evidence>
<dbReference type="PRINTS" id="PR00119">
    <property type="entry name" value="CATATPASE"/>
</dbReference>
<feature type="compositionally biased region" description="Basic and acidic residues" evidence="9">
    <location>
        <begin position="1"/>
        <end position="28"/>
    </location>
</feature>
<feature type="transmembrane region" description="Helical" evidence="10">
    <location>
        <begin position="319"/>
        <end position="342"/>
    </location>
</feature>
<sequence>MDSRRADVEAQRRGPTDIRDESFDEKVGHNGRTSVRMPTEYRTLSINVENPTLGKGKGKDVDKRKAAVKELSSLDWHRISSEEALSRLSVSPKTGLDKAQAHRRLQTHGKNVISPPKSNLVRKLLEWILGGFGSLLLAASIVCFIAWKPLGEPNPNASNLALAVVLLLVLFIQAIFNAWQDFSTSRVMSSIKGMLPSDVVVLRDSVSTQVPAKELVPGDLITISMGEKIPADLRLIEVSVDLQFDRSVLTGESEPISGRVTMTDDNFLETKNIALQGTHCVNGSGVGVVIQTGDNTVFGVIAKLSSNEQTRLTTLQRELLRFVAIIASLATAVAVLMVILWAAWLRRDHPDYINVPTLLIDVVSVMVAFIPEGLPVAVTLSLAKVANTLSKKKILCKSLSIVETLGSVNVLCSDKTGTLTQNTMHVENLAVFDTTYESNAYRQVVNQSQPPVESNLSQIAAVGAICNSATFDKDTSDDDEKKVQGKNILGNATDVAILRFSDKIASVEVTRQRWVNVFRKNFNSKTKYMLQLSKLAMSTPLNGPLVSPLAAWDSFTRECFLLTVKGAPEVLLPYCSHVLDPRGGPPIALTVREKDRISAVQEKWSRRGQRVILLARRIVRDDWLEKVAISNPQSEQFETAVEEYMTDLIIVGLVGLIDPLKPDIKHTVKVCRDAGIRFFIVTGDHPTTALSIAEQAGIISNPTRVHRVADLDPAPEKSIALYDSENEVQDLKSIIITGSELMALNSEQIHQLCQYEEIVFARTTPEQKLRIVNDFKNRGNVVAVTGDGVNDAPSLKSADCGVAMGNGSDVAKEAADLVLLGDFSSIIDAIKYGRLVYDNLKKTALYLLPAGSFSELMPIVLNIVIGVPQMLSNIQMIIICVATDVLPALSLCMEPPEDGLLLRRPRNIKKDRLVDWRLLLHAYGFLGVIESLCALSMSFWYLQIHGVPFSSLALSFATPENLSNELLFRAQSVYFFTLVLMQWGNLLATRGRKLSIIQHTPQSNLYIFPAAVAALGIAFFFCYVPWFQKVFQMRPVPAKHIFIPMTFGLTLLIFDEIRKYFVRRYPKGLLAKIAW</sequence>
<evidence type="ECO:0000256" key="2">
    <source>
        <dbReference type="ARBA" id="ARBA00022475"/>
    </source>
</evidence>
<keyword evidence="2" id="KW-1003">Cell membrane</keyword>
<feature type="transmembrane region" description="Helical" evidence="10">
    <location>
        <begin position="1005"/>
        <end position="1026"/>
    </location>
</feature>
<dbReference type="InterPro" id="IPR004014">
    <property type="entry name" value="ATPase_P-typ_cation-transptr_N"/>
</dbReference>
<dbReference type="InterPro" id="IPR023298">
    <property type="entry name" value="ATPase_P-typ_TM_dom_sf"/>
</dbReference>
<feature type="transmembrane region" description="Helical" evidence="10">
    <location>
        <begin position="159"/>
        <end position="179"/>
    </location>
</feature>
<dbReference type="SUPFAM" id="SSF81653">
    <property type="entry name" value="Calcium ATPase, transduction domain A"/>
    <property type="match status" value="1"/>
</dbReference>
<dbReference type="Gene3D" id="3.40.50.1000">
    <property type="entry name" value="HAD superfamily/HAD-like"/>
    <property type="match status" value="1"/>
</dbReference>
<evidence type="ECO:0000256" key="9">
    <source>
        <dbReference type="SAM" id="MobiDB-lite"/>
    </source>
</evidence>
<dbReference type="InterPro" id="IPR050510">
    <property type="entry name" value="Cation_transp_ATPase_P-type"/>
</dbReference>
<dbReference type="GO" id="GO:0005524">
    <property type="term" value="F:ATP binding"/>
    <property type="evidence" value="ECO:0007669"/>
    <property type="project" value="UniProtKB-KW"/>
</dbReference>
<dbReference type="Gene3D" id="2.70.150.10">
    <property type="entry name" value="Calcium-transporting ATPase, cytoplasmic transduction domain A"/>
    <property type="match status" value="1"/>
</dbReference>
<proteinExistence type="predicted"/>
<dbReference type="Pfam" id="PF13246">
    <property type="entry name" value="Cation_ATPase"/>
    <property type="match status" value="1"/>
</dbReference>
<organism evidence="12">
    <name type="scientific">Psilocybe cubensis</name>
    <name type="common">Psychedelic mushroom</name>
    <name type="synonym">Stropharia cubensis</name>
    <dbReference type="NCBI Taxonomy" id="181762"/>
    <lineage>
        <taxon>Eukaryota</taxon>
        <taxon>Fungi</taxon>
        <taxon>Dikarya</taxon>
        <taxon>Basidiomycota</taxon>
        <taxon>Agaricomycotina</taxon>
        <taxon>Agaricomycetes</taxon>
        <taxon>Agaricomycetidae</taxon>
        <taxon>Agaricales</taxon>
        <taxon>Agaricineae</taxon>
        <taxon>Strophariaceae</taxon>
        <taxon>Psilocybe</taxon>
    </lineage>
</organism>
<dbReference type="InterPro" id="IPR006068">
    <property type="entry name" value="ATPase_P-typ_cation-transptr_C"/>
</dbReference>